<dbReference type="EMBL" id="CP121689">
    <property type="protein sequence ID" value="WZL76150.1"/>
    <property type="molecule type" value="Genomic_DNA"/>
</dbReference>
<keyword evidence="4" id="KW-1185">Reference proteome</keyword>
<dbReference type="InterPro" id="IPR045865">
    <property type="entry name" value="ACT-like_dom_sf"/>
</dbReference>
<dbReference type="NCBIfam" id="NF001220">
    <property type="entry name" value="PRK00194.1"/>
    <property type="match status" value="1"/>
</dbReference>
<dbReference type="RefSeq" id="WP_369018308.1">
    <property type="nucleotide sequence ID" value="NZ_CP121689.1"/>
</dbReference>
<evidence type="ECO:0000313" key="4">
    <source>
        <dbReference type="Proteomes" id="UP001461341"/>
    </source>
</evidence>
<organism evidence="3 4">
    <name type="scientific">Thermatribacter velox</name>
    <dbReference type="NCBI Taxonomy" id="3039681"/>
    <lineage>
        <taxon>Bacteria</taxon>
        <taxon>Pseudomonadati</taxon>
        <taxon>Atribacterota</taxon>
        <taxon>Atribacteria</taxon>
        <taxon>Atribacterales</taxon>
        <taxon>Thermatribacteraceae</taxon>
        <taxon>Thermatribacter</taxon>
    </lineage>
</organism>
<dbReference type="InterPro" id="IPR022986">
    <property type="entry name" value="UPF0237_ACT"/>
</dbReference>
<evidence type="ECO:0000313" key="3">
    <source>
        <dbReference type="EMBL" id="WZL76150.1"/>
    </source>
</evidence>
<reference evidence="3 4" key="1">
    <citation type="submission" date="2023-03" db="EMBL/GenBank/DDBJ databases">
        <title>Novel Species.</title>
        <authorList>
            <person name="Ma S."/>
        </authorList>
    </citation>
    <scope>NUCLEOTIDE SEQUENCE [LARGE SCALE GENOMIC DNA]</scope>
    <source>
        <strain evidence="3 4">B11</strain>
    </source>
</reference>
<proteinExistence type="inferred from homology"/>
<feature type="domain" description="ACT" evidence="2">
    <location>
        <begin position="21"/>
        <end position="95"/>
    </location>
</feature>
<dbReference type="HAMAP" id="MF_01054">
    <property type="entry name" value="UPF0237"/>
    <property type="match status" value="1"/>
</dbReference>
<dbReference type="PROSITE" id="PS51671">
    <property type="entry name" value="ACT"/>
    <property type="match status" value="1"/>
</dbReference>
<dbReference type="Pfam" id="PF13740">
    <property type="entry name" value="ACT_6"/>
    <property type="match status" value="1"/>
</dbReference>
<dbReference type="Gene3D" id="3.30.70.260">
    <property type="match status" value="1"/>
</dbReference>
<sequence>MDQEILFSELGEKPSHHNKVVITVVGLDHIGIIAGITSVLAQYQVNIEDITQKILGEYFTMILIGDISRCTTDLKTLKEALTKKGEAIGVKVFMQHAEVFHAMHRI</sequence>
<dbReference type="InterPro" id="IPR002912">
    <property type="entry name" value="ACT_dom"/>
</dbReference>
<evidence type="ECO:0000259" key="2">
    <source>
        <dbReference type="PROSITE" id="PS51671"/>
    </source>
</evidence>
<dbReference type="Proteomes" id="UP001461341">
    <property type="component" value="Chromosome"/>
</dbReference>
<dbReference type="PANTHER" id="PTHR34875:SF6">
    <property type="entry name" value="UPF0237 PROTEIN MJ1558"/>
    <property type="match status" value="1"/>
</dbReference>
<comment type="similarity">
    <text evidence="1">Belongs to the UPF0237 family.</text>
</comment>
<gene>
    <name evidence="3" type="ORF">QBE54_00010</name>
</gene>
<dbReference type="PANTHER" id="PTHR34875">
    <property type="entry name" value="UPF0237 PROTEIN MJ1558"/>
    <property type="match status" value="1"/>
</dbReference>
<protein>
    <recommendedName>
        <fullName evidence="1">UPF0237 protein QBE54_00010</fullName>
    </recommendedName>
</protein>
<evidence type="ECO:0000256" key="1">
    <source>
        <dbReference type="HAMAP-Rule" id="MF_01054"/>
    </source>
</evidence>
<dbReference type="CDD" id="cd04872">
    <property type="entry name" value="ACT_1ZPV"/>
    <property type="match status" value="1"/>
</dbReference>
<accession>A0ABZ2YEM8</accession>
<dbReference type="SUPFAM" id="SSF55021">
    <property type="entry name" value="ACT-like"/>
    <property type="match status" value="1"/>
</dbReference>
<name>A0ABZ2YEM8_9BACT</name>
<dbReference type="InterPro" id="IPR050990">
    <property type="entry name" value="UPF0237/GcvR_regulator"/>
</dbReference>